<gene>
    <name evidence="1" type="ORF">VIT_00s0397g00050</name>
</gene>
<evidence type="ECO:0000313" key="2">
    <source>
        <dbReference type="Proteomes" id="UP000009183"/>
    </source>
</evidence>
<dbReference type="InParanoid" id="D7T5N9"/>
<reference evidence="2" key="1">
    <citation type="journal article" date="2007" name="Nature">
        <title>The grapevine genome sequence suggests ancestral hexaploidization in major angiosperm phyla.</title>
        <authorList>
            <consortium name="The French-Italian Public Consortium for Grapevine Genome Characterization."/>
            <person name="Jaillon O."/>
            <person name="Aury J.-M."/>
            <person name="Noel B."/>
            <person name="Policriti A."/>
            <person name="Clepet C."/>
            <person name="Casagrande A."/>
            <person name="Choisne N."/>
            <person name="Aubourg S."/>
            <person name="Vitulo N."/>
            <person name="Jubin C."/>
            <person name="Vezzi A."/>
            <person name="Legeai F."/>
            <person name="Hugueney P."/>
            <person name="Dasilva C."/>
            <person name="Horner D."/>
            <person name="Mica E."/>
            <person name="Jublot D."/>
            <person name="Poulain J."/>
            <person name="Bruyere C."/>
            <person name="Billault A."/>
            <person name="Segurens B."/>
            <person name="Gouyvenoux M."/>
            <person name="Ugarte E."/>
            <person name="Cattonaro F."/>
            <person name="Anthouard V."/>
            <person name="Vico V."/>
            <person name="Del Fabbro C."/>
            <person name="Alaux M."/>
            <person name="Di Gaspero G."/>
            <person name="Dumas V."/>
            <person name="Felice N."/>
            <person name="Paillard S."/>
            <person name="Juman I."/>
            <person name="Moroldo M."/>
            <person name="Scalabrin S."/>
            <person name="Canaguier A."/>
            <person name="Le Clainche I."/>
            <person name="Malacrida G."/>
            <person name="Durand E."/>
            <person name="Pesole G."/>
            <person name="Laucou V."/>
            <person name="Chatelet P."/>
            <person name="Merdinoglu D."/>
            <person name="Delledonne M."/>
            <person name="Pezzotti M."/>
            <person name="Lecharny A."/>
            <person name="Scarpelli C."/>
            <person name="Artiguenave F."/>
            <person name="Pe M.E."/>
            <person name="Valle G."/>
            <person name="Morgante M."/>
            <person name="Caboche M."/>
            <person name="Adam-Blondon A.-F."/>
            <person name="Weissenbach J."/>
            <person name="Quetier F."/>
            <person name="Wincker P."/>
        </authorList>
    </citation>
    <scope>NUCLEOTIDE SEQUENCE [LARGE SCALE GENOMIC DNA]</scope>
    <source>
        <strain evidence="2">cv. Pinot noir / PN40024</strain>
    </source>
</reference>
<dbReference type="eggNOG" id="ENOG502SY6G">
    <property type="taxonomic scope" value="Eukaryota"/>
</dbReference>
<evidence type="ECO:0000313" key="1">
    <source>
        <dbReference type="EMBL" id="CBI25823.3"/>
    </source>
</evidence>
<dbReference type="Proteomes" id="UP000009183">
    <property type="component" value="Unassembled WGS sequence, unordered"/>
</dbReference>
<dbReference type="PaxDb" id="29760-VIT_00s0397g00050.t01"/>
<organism evidence="1 2">
    <name type="scientific">Vitis vinifera</name>
    <name type="common">Grape</name>
    <dbReference type="NCBI Taxonomy" id="29760"/>
    <lineage>
        <taxon>Eukaryota</taxon>
        <taxon>Viridiplantae</taxon>
        <taxon>Streptophyta</taxon>
        <taxon>Embryophyta</taxon>
        <taxon>Tracheophyta</taxon>
        <taxon>Spermatophyta</taxon>
        <taxon>Magnoliopsida</taxon>
        <taxon>eudicotyledons</taxon>
        <taxon>Gunneridae</taxon>
        <taxon>Pentapetalae</taxon>
        <taxon>rosids</taxon>
        <taxon>Vitales</taxon>
        <taxon>Vitaceae</taxon>
        <taxon>Viteae</taxon>
        <taxon>Vitis</taxon>
    </lineage>
</organism>
<protein>
    <submittedName>
        <fullName evidence="1">Uncharacterized protein</fullName>
    </submittedName>
</protein>
<proteinExistence type="predicted"/>
<sequence>MFPSKKFDRRLRINNDCISPIHDGRFPDNLLSPRSKLSMSLQFCREKGISPESLLPLSIKNISEFRVPIELGISPDKLLCAISTSQKFYVWTPQNNDKMLFVSQLRSCVEV</sequence>
<dbReference type="HOGENOM" id="CLU_2163050_0_0_1"/>
<accession>D7T5N9</accession>
<dbReference type="EMBL" id="FN595537">
    <property type="protein sequence ID" value="CBI25823.3"/>
    <property type="molecule type" value="Genomic_DNA"/>
</dbReference>
<keyword evidence="2" id="KW-1185">Reference proteome</keyword>
<dbReference type="AlphaFoldDB" id="D7T5N9"/>
<name>D7T5N9_VITVI</name>
<dbReference type="OMA" id="DCISPIH"/>